<sequence>MLGVIPLTILTTTISFVPRVSAHSAFWHPSMFGFNVTTSTPAFNYDNRPVAPIKNMNFEQWWFHGHLDFPPNDGDIFELPAGEPATAQIACNKGATDYFASSEGGDIREPWNLNNVCPNSTSEAYHTLGKDDLEGCALAIAYKNDAKAVQPEDFTVFSVNQTCVWTRFTDFQVPARMPPCPEGGCICAFFWIHSPDSGGEENYMNGFKCNVTGSTSTVPVAQSKVPRRCGADIPNQKLEASPSNCTYGAKTPFYWFNNERNNMPEGTYSPPVYNDLYNFLDGAQDDIFEDSYTNVPPPSPNAPMPVLGNLDASFSPFFAALGDNSTIGSTVGMNGIPQGEAQNSTSEYARRTVCSSAKMRFSGADSGVVEKRDMSDSYMDTVIRMNRRRRRRLHAREAHKLWHMW</sequence>
<keyword evidence="6" id="KW-0560">Oxidoreductase</keyword>
<evidence type="ECO:0000256" key="11">
    <source>
        <dbReference type="ARBA" id="ARBA00046340"/>
    </source>
</evidence>
<keyword evidence="14" id="KW-1185">Reference proteome</keyword>
<comment type="subcellular location">
    <subcellularLocation>
        <location evidence="2">Secreted</location>
    </subcellularLocation>
</comment>
<evidence type="ECO:0000256" key="4">
    <source>
        <dbReference type="ARBA" id="ARBA00022723"/>
    </source>
</evidence>
<gene>
    <name evidence="13" type="ORF">D9613_008086</name>
</gene>
<dbReference type="GO" id="GO:0046872">
    <property type="term" value="F:metal ion binding"/>
    <property type="evidence" value="ECO:0007669"/>
    <property type="project" value="UniProtKB-KW"/>
</dbReference>
<keyword evidence="7" id="KW-0186">Copper</keyword>
<evidence type="ECO:0000256" key="8">
    <source>
        <dbReference type="ARBA" id="ARBA00023033"/>
    </source>
</evidence>
<dbReference type="Gene3D" id="2.70.50.70">
    <property type="match status" value="1"/>
</dbReference>
<name>A0A8H4VLP3_9AGAR</name>
<protein>
    <submittedName>
        <fullName evidence="13">Uncharacterized protein</fullName>
    </submittedName>
</protein>
<accession>A0A8H4VLP3</accession>
<evidence type="ECO:0000256" key="9">
    <source>
        <dbReference type="ARBA" id="ARBA00023157"/>
    </source>
</evidence>
<comment type="caution">
    <text evidence="13">The sequence shown here is derived from an EMBL/GenBank/DDBJ whole genome shotgun (WGS) entry which is preliminary data.</text>
</comment>
<evidence type="ECO:0000256" key="12">
    <source>
        <dbReference type="SAM" id="SignalP"/>
    </source>
</evidence>
<keyword evidence="9" id="KW-1015">Disulfide bond</keyword>
<evidence type="ECO:0000256" key="2">
    <source>
        <dbReference type="ARBA" id="ARBA00004613"/>
    </source>
</evidence>
<dbReference type="GO" id="GO:0004497">
    <property type="term" value="F:monooxygenase activity"/>
    <property type="evidence" value="ECO:0007669"/>
    <property type="project" value="UniProtKB-KW"/>
</dbReference>
<reference evidence="13 14" key="1">
    <citation type="submission" date="2019-12" db="EMBL/GenBank/DDBJ databases">
        <authorList>
            <person name="Floudas D."/>
            <person name="Bentzer J."/>
            <person name="Ahren D."/>
            <person name="Johansson T."/>
            <person name="Persson P."/>
            <person name="Tunlid A."/>
        </authorList>
    </citation>
    <scope>NUCLEOTIDE SEQUENCE [LARGE SCALE GENOMIC DNA]</scope>
    <source>
        <strain evidence="13 14">CBS 102.39</strain>
    </source>
</reference>
<evidence type="ECO:0000256" key="3">
    <source>
        <dbReference type="ARBA" id="ARBA00022525"/>
    </source>
</evidence>
<evidence type="ECO:0000256" key="1">
    <source>
        <dbReference type="ARBA" id="ARBA00001973"/>
    </source>
</evidence>
<evidence type="ECO:0000256" key="6">
    <source>
        <dbReference type="ARBA" id="ARBA00023002"/>
    </source>
</evidence>
<keyword evidence="3" id="KW-0964">Secreted</keyword>
<evidence type="ECO:0000256" key="10">
    <source>
        <dbReference type="ARBA" id="ARBA00023180"/>
    </source>
</evidence>
<dbReference type="GO" id="GO:0005576">
    <property type="term" value="C:extracellular region"/>
    <property type="evidence" value="ECO:0007669"/>
    <property type="project" value="UniProtKB-SubCell"/>
</dbReference>
<comment type="similarity">
    <text evidence="11">Belongs to the polysaccharide monooxygenase AA14 family.</text>
</comment>
<evidence type="ECO:0000313" key="13">
    <source>
        <dbReference type="EMBL" id="KAF4614157.1"/>
    </source>
</evidence>
<comment type="cofactor">
    <cofactor evidence="1">
        <name>Cu(2+)</name>
        <dbReference type="ChEBI" id="CHEBI:29036"/>
    </cofactor>
</comment>
<keyword evidence="8" id="KW-0503">Monooxygenase</keyword>
<evidence type="ECO:0000313" key="14">
    <source>
        <dbReference type="Proteomes" id="UP000521872"/>
    </source>
</evidence>
<evidence type="ECO:0000256" key="5">
    <source>
        <dbReference type="ARBA" id="ARBA00022729"/>
    </source>
</evidence>
<keyword evidence="4" id="KW-0479">Metal-binding</keyword>
<dbReference type="Proteomes" id="UP000521872">
    <property type="component" value="Unassembled WGS sequence"/>
</dbReference>
<dbReference type="EMBL" id="JAACJL010000045">
    <property type="protein sequence ID" value="KAF4614157.1"/>
    <property type="molecule type" value="Genomic_DNA"/>
</dbReference>
<feature type="chain" id="PRO_5034584124" evidence="12">
    <location>
        <begin position="23"/>
        <end position="405"/>
    </location>
</feature>
<keyword evidence="10" id="KW-0325">Glycoprotein</keyword>
<feature type="signal peptide" evidence="12">
    <location>
        <begin position="1"/>
        <end position="22"/>
    </location>
</feature>
<keyword evidence="5 12" id="KW-0732">Signal</keyword>
<dbReference type="InterPro" id="IPR054497">
    <property type="entry name" value="LPMO_AA14"/>
</dbReference>
<proteinExistence type="inferred from homology"/>
<dbReference type="AlphaFoldDB" id="A0A8H4VLP3"/>
<organism evidence="13 14">
    <name type="scientific">Agrocybe pediades</name>
    <dbReference type="NCBI Taxonomy" id="84607"/>
    <lineage>
        <taxon>Eukaryota</taxon>
        <taxon>Fungi</taxon>
        <taxon>Dikarya</taxon>
        <taxon>Basidiomycota</taxon>
        <taxon>Agaricomycotina</taxon>
        <taxon>Agaricomycetes</taxon>
        <taxon>Agaricomycetidae</taxon>
        <taxon>Agaricales</taxon>
        <taxon>Agaricineae</taxon>
        <taxon>Strophariaceae</taxon>
        <taxon>Agrocybe</taxon>
    </lineage>
</organism>
<evidence type="ECO:0000256" key="7">
    <source>
        <dbReference type="ARBA" id="ARBA00023008"/>
    </source>
</evidence>
<dbReference type="Pfam" id="PF22810">
    <property type="entry name" value="LPMO_AA14"/>
    <property type="match status" value="1"/>
</dbReference>